<evidence type="ECO:0000256" key="4">
    <source>
        <dbReference type="RuleBase" id="RU003512"/>
    </source>
</evidence>
<evidence type="ECO:0000256" key="2">
    <source>
        <dbReference type="ARBA" id="ARBA00022448"/>
    </source>
</evidence>
<comment type="similarity">
    <text evidence="1 4">Belongs to the bacterial solute-binding protein 9 family.</text>
</comment>
<dbReference type="SUPFAM" id="SSF53807">
    <property type="entry name" value="Helical backbone' metal receptor"/>
    <property type="match status" value="1"/>
</dbReference>
<evidence type="ECO:0000313" key="5">
    <source>
        <dbReference type="EMBL" id="SDB86481.1"/>
    </source>
</evidence>
<name>A0A1G6GX14_9ACTN</name>
<dbReference type="InterPro" id="IPR006128">
    <property type="entry name" value="Lipoprotein_PsaA-like"/>
</dbReference>
<organism evidence="5 6">
    <name type="scientific">Raineyella antarctica</name>
    <dbReference type="NCBI Taxonomy" id="1577474"/>
    <lineage>
        <taxon>Bacteria</taxon>
        <taxon>Bacillati</taxon>
        <taxon>Actinomycetota</taxon>
        <taxon>Actinomycetes</taxon>
        <taxon>Propionibacteriales</taxon>
        <taxon>Propionibacteriaceae</taxon>
        <taxon>Raineyella</taxon>
    </lineage>
</organism>
<dbReference type="GO" id="GO:0007155">
    <property type="term" value="P:cell adhesion"/>
    <property type="evidence" value="ECO:0007669"/>
    <property type="project" value="InterPro"/>
</dbReference>
<dbReference type="PRINTS" id="PR00691">
    <property type="entry name" value="ADHESINB"/>
</dbReference>
<sequence length="332" mass="35298">MILTFISAWMKMISMNHERLLAGAAALTCLTLLSACGTSSNPAQHQAGTPVRVVAAVYPYQWLTEQIGGDKVQVEGLLKPGADAHDLELTPKQVADVTQLADLVVYESHLQAPVDNAVAGGTKGRALDTTTLVQDLVTTTDASGHDGETPATTQAEHQNEDPHLWLDPTNMATVAVAIRDQLSAIDPSAAATFTANTDKVVADLKGLDTEYSSGLAHCDRKVFITSHEAFGYLAHRYGLEQIAVRGLDASVEPTAARIVEVQNIAKQEGVTTIFYETALSPAVSQSIAKDGNLRTDVLDPLEAAPQDTARGADYPGVMRANLQALRTANGCR</sequence>
<accession>A0A1G6GX14</accession>
<reference evidence="5 6" key="1">
    <citation type="submission" date="2016-06" db="EMBL/GenBank/DDBJ databases">
        <authorList>
            <person name="Olsen C.W."/>
            <person name="Carey S."/>
            <person name="Hinshaw L."/>
            <person name="Karasin A.I."/>
        </authorList>
    </citation>
    <scope>NUCLEOTIDE SEQUENCE [LARGE SCALE GENOMIC DNA]</scope>
    <source>
        <strain evidence="5 6">LZ-22</strain>
    </source>
</reference>
<dbReference type="AlphaFoldDB" id="A0A1G6GX14"/>
<dbReference type="PRINTS" id="PR00690">
    <property type="entry name" value="ADHESNFAMILY"/>
</dbReference>
<dbReference type="Gene3D" id="3.40.50.1980">
    <property type="entry name" value="Nitrogenase molybdenum iron protein domain"/>
    <property type="match status" value="2"/>
</dbReference>
<evidence type="ECO:0000313" key="6">
    <source>
        <dbReference type="Proteomes" id="UP000199086"/>
    </source>
</evidence>
<dbReference type="STRING" id="1577474.GA0111570_105216"/>
<dbReference type="InterPro" id="IPR006127">
    <property type="entry name" value="ZnuA-like"/>
</dbReference>
<keyword evidence="6" id="KW-1185">Reference proteome</keyword>
<dbReference type="InterPro" id="IPR050492">
    <property type="entry name" value="Bact_metal-bind_prot9"/>
</dbReference>
<dbReference type="InterPro" id="IPR006129">
    <property type="entry name" value="AdhesinB"/>
</dbReference>
<dbReference type="GO" id="GO:0046872">
    <property type="term" value="F:metal ion binding"/>
    <property type="evidence" value="ECO:0007669"/>
    <property type="project" value="InterPro"/>
</dbReference>
<evidence type="ECO:0000256" key="3">
    <source>
        <dbReference type="ARBA" id="ARBA00022729"/>
    </source>
</evidence>
<dbReference type="PANTHER" id="PTHR42953">
    <property type="entry name" value="HIGH-AFFINITY ZINC UPTAKE SYSTEM PROTEIN ZNUA-RELATED"/>
    <property type="match status" value="1"/>
</dbReference>
<dbReference type="EMBL" id="FMYF01000005">
    <property type="protein sequence ID" value="SDB86481.1"/>
    <property type="molecule type" value="Genomic_DNA"/>
</dbReference>
<dbReference type="Proteomes" id="UP000199086">
    <property type="component" value="Unassembled WGS sequence"/>
</dbReference>
<keyword evidence="3" id="KW-0732">Signal</keyword>
<keyword evidence="2 4" id="KW-0813">Transport</keyword>
<dbReference type="PANTHER" id="PTHR42953:SF3">
    <property type="entry name" value="HIGH-AFFINITY ZINC UPTAKE SYSTEM PROTEIN ZNUA"/>
    <property type="match status" value="1"/>
</dbReference>
<gene>
    <name evidence="5" type="ORF">GA0111570_105216</name>
</gene>
<protein>
    <submittedName>
        <fullName evidence="5">Zinc transport system substrate-binding protein</fullName>
    </submittedName>
</protein>
<evidence type="ECO:0000256" key="1">
    <source>
        <dbReference type="ARBA" id="ARBA00011028"/>
    </source>
</evidence>
<dbReference type="GO" id="GO:0030001">
    <property type="term" value="P:metal ion transport"/>
    <property type="evidence" value="ECO:0007669"/>
    <property type="project" value="InterPro"/>
</dbReference>
<proteinExistence type="inferred from homology"/>
<dbReference type="Pfam" id="PF01297">
    <property type="entry name" value="ZnuA"/>
    <property type="match status" value="1"/>
</dbReference>